<protein>
    <submittedName>
        <fullName evidence="2">Uncharacterized protein</fullName>
    </submittedName>
</protein>
<reference evidence="2" key="1">
    <citation type="journal article" date="2020" name="Stud. Mycol.">
        <title>101 Dothideomycetes genomes: a test case for predicting lifestyles and emergence of pathogens.</title>
        <authorList>
            <person name="Haridas S."/>
            <person name="Albert R."/>
            <person name="Binder M."/>
            <person name="Bloem J."/>
            <person name="Labutti K."/>
            <person name="Salamov A."/>
            <person name="Andreopoulos B."/>
            <person name="Baker S."/>
            <person name="Barry K."/>
            <person name="Bills G."/>
            <person name="Bluhm B."/>
            <person name="Cannon C."/>
            <person name="Castanera R."/>
            <person name="Culley D."/>
            <person name="Daum C."/>
            <person name="Ezra D."/>
            <person name="Gonzalez J."/>
            <person name="Henrissat B."/>
            <person name="Kuo A."/>
            <person name="Liang C."/>
            <person name="Lipzen A."/>
            <person name="Lutzoni F."/>
            <person name="Magnuson J."/>
            <person name="Mondo S."/>
            <person name="Nolan M."/>
            <person name="Ohm R."/>
            <person name="Pangilinan J."/>
            <person name="Park H.-J."/>
            <person name="Ramirez L."/>
            <person name="Alfaro M."/>
            <person name="Sun H."/>
            <person name="Tritt A."/>
            <person name="Yoshinaga Y."/>
            <person name="Zwiers L.-H."/>
            <person name="Turgeon B."/>
            <person name="Goodwin S."/>
            <person name="Spatafora J."/>
            <person name="Crous P."/>
            <person name="Grigoriev I."/>
        </authorList>
    </citation>
    <scope>NUCLEOTIDE SEQUENCE</scope>
    <source>
        <strain evidence="2">CBS 279.74</strain>
    </source>
</reference>
<evidence type="ECO:0000313" key="2">
    <source>
        <dbReference type="EMBL" id="KAF2710345.1"/>
    </source>
</evidence>
<organism evidence="2 3">
    <name type="scientific">Pleomassaria siparia CBS 279.74</name>
    <dbReference type="NCBI Taxonomy" id="1314801"/>
    <lineage>
        <taxon>Eukaryota</taxon>
        <taxon>Fungi</taxon>
        <taxon>Dikarya</taxon>
        <taxon>Ascomycota</taxon>
        <taxon>Pezizomycotina</taxon>
        <taxon>Dothideomycetes</taxon>
        <taxon>Pleosporomycetidae</taxon>
        <taxon>Pleosporales</taxon>
        <taxon>Pleomassariaceae</taxon>
        <taxon>Pleomassaria</taxon>
    </lineage>
</organism>
<dbReference type="AlphaFoldDB" id="A0A6G1KCT1"/>
<sequence>MTLVSHILNPTKPTSSYNQSRSITMPSPKPLTLAFFTPSYPPPSTSRQIFRLPATAPPPLQGRFPGIVTRMWPSPRPMTVSTHWTPKPWKDYEPVNLFLGYGGSAHGQAKKKAIEEEVRRG</sequence>
<dbReference type="Proteomes" id="UP000799428">
    <property type="component" value="Unassembled WGS sequence"/>
</dbReference>
<accession>A0A6G1KCT1</accession>
<feature type="region of interest" description="Disordered" evidence="1">
    <location>
        <begin position="1"/>
        <end position="23"/>
    </location>
</feature>
<feature type="compositionally biased region" description="Polar residues" evidence="1">
    <location>
        <begin position="11"/>
        <end position="23"/>
    </location>
</feature>
<evidence type="ECO:0000313" key="3">
    <source>
        <dbReference type="Proteomes" id="UP000799428"/>
    </source>
</evidence>
<gene>
    <name evidence="2" type="ORF">K504DRAFT_501612</name>
</gene>
<evidence type="ECO:0000256" key="1">
    <source>
        <dbReference type="SAM" id="MobiDB-lite"/>
    </source>
</evidence>
<dbReference type="EMBL" id="MU005769">
    <property type="protein sequence ID" value="KAF2710345.1"/>
    <property type="molecule type" value="Genomic_DNA"/>
</dbReference>
<proteinExistence type="predicted"/>
<keyword evidence="3" id="KW-1185">Reference proteome</keyword>
<name>A0A6G1KCT1_9PLEO</name>